<name>A0A6M3LQ46_9ZZZZ</name>
<sequence length="70" mass="7826">MIECDPVNCPKYSAGHKRKSHHIRLTTPCIFSNGGCTIPDEVQEAYILLEVQQGEACNIAKIKRIKEGLE</sequence>
<dbReference type="AlphaFoldDB" id="A0A6M3LQ46"/>
<evidence type="ECO:0000313" key="1">
    <source>
        <dbReference type="EMBL" id="QJA96773.1"/>
    </source>
</evidence>
<accession>A0A6M3LQ46</accession>
<reference evidence="1" key="1">
    <citation type="submission" date="2020-03" db="EMBL/GenBank/DDBJ databases">
        <title>The deep terrestrial virosphere.</title>
        <authorList>
            <person name="Holmfeldt K."/>
            <person name="Nilsson E."/>
            <person name="Simone D."/>
            <person name="Lopez-Fernandez M."/>
            <person name="Wu X."/>
            <person name="de Brujin I."/>
            <person name="Lundin D."/>
            <person name="Andersson A."/>
            <person name="Bertilsson S."/>
            <person name="Dopson M."/>
        </authorList>
    </citation>
    <scope>NUCLEOTIDE SEQUENCE</scope>
    <source>
        <strain evidence="1">MM415B07419</strain>
    </source>
</reference>
<protein>
    <submittedName>
        <fullName evidence="1">Uncharacterized protein</fullName>
    </submittedName>
</protein>
<proteinExistence type="predicted"/>
<gene>
    <name evidence="1" type="ORF">MM415B07419_0004</name>
</gene>
<dbReference type="EMBL" id="MT143432">
    <property type="protein sequence ID" value="QJA96773.1"/>
    <property type="molecule type" value="Genomic_DNA"/>
</dbReference>
<organism evidence="1">
    <name type="scientific">viral metagenome</name>
    <dbReference type="NCBI Taxonomy" id="1070528"/>
    <lineage>
        <taxon>unclassified sequences</taxon>
        <taxon>metagenomes</taxon>
        <taxon>organismal metagenomes</taxon>
    </lineage>
</organism>